<evidence type="ECO:0000313" key="6">
    <source>
        <dbReference type="EMBL" id="EYB89044.1"/>
    </source>
</evidence>
<dbReference type="SUPFAM" id="SSF56112">
    <property type="entry name" value="Protein kinase-like (PK-like)"/>
    <property type="match status" value="1"/>
</dbReference>
<protein>
    <submittedName>
        <fullName evidence="6">Uncharacterized protein</fullName>
    </submittedName>
</protein>
<proteinExistence type="predicted"/>
<sequence length="77" mass="9413">MHRRHSISSPSYLLTEFFIVVVKNVQRSGFRRKTGLRELEVLRKLNEADREDRFHCLQLYRTFNHHNHLCLCFENLR</sequence>
<evidence type="ECO:0000313" key="7">
    <source>
        <dbReference type="Proteomes" id="UP000024635"/>
    </source>
</evidence>
<dbReference type="InterPro" id="IPR011009">
    <property type="entry name" value="Kinase-like_dom_sf"/>
</dbReference>
<reference evidence="7" key="1">
    <citation type="journal article" date="2015" name="Nat. Genet.">
        <title>The genome and transcriptome of the zoonotic hookworm Ancylostoma ceylanicum identify infection-specific gene families.</title>
        <authorList>
            <person name="Schwarz E.M."/>
            <person name="Hu Y."/>
            <person name="Antoshechkin I."/>
            <person name="Miller M.M."/>
            <person name="Sternberg P.W."/>
            <person name="Aroian R.V."/>
        </authorList>
    </citation>
    <scope>NUCLEOTIDE SEQUENCE</scope>
    <source>
        <strain evidence="7">HY135</strain>
    </source>
</reference>
<keyword evidence="1" id="KW-0723">Serine/threonine-protein kinase</keyword>
<keyword evidence="5" id="KW-0067">ATP-binding</keyword>
<dbReference type="OrthoDB" id="3967at2759"/>
<evidence type="ECO:0000256" key="5">
    <source>
        <dbReference type="ARBA" id="ARBA00022840"/>
    </source>
</evidence>
<gene>
    <name evidence="6" type="primary">Acey_s0237.g3249</name>
    <name evidence="6" type="ORF">Y032_0237g3249</name>
</gene>
<dbReference type="PANTHER" id="PTHR24058:SF103">
    <property type="entry name" value="SERINE_THREONINE-PROTEIN KINASE PRP4 HOMOLOG"/>
    <property type="match status" value="1"/>
</dbReference>
<keyword evidence="2" id="KW-0808">Transferase</keyword>
<dbReference type="EMBL" id="JARK01001573">
    <property type="protein sequence ID" value="EYB89044.1"/>
    <property type="molecule type" value="Genomic_DNA"/>
</dbReference>
<dbReference type="AlphaFoldDB" id="A0A016SFJ6"/>
<keyword evidence="3" id="KW-0547">Nucleotide-binding</keyword>
<dbReference type="InterPro" id="IPR050494">
    <property type="entry name" value="Ser_Thr_dual-spec_kinase"/>
</dbReference>
<dbReference type="GO" id="GO:0004674">
    <property type="term" value="F:protein serine/threonine kinase activity"/>
    <property type="evidence" value="ECO:0007669"/>
    <property type="project" value="UniProtKB-KW"/>
</dbReference>
<evidence type="ECO:0000256" key="2">
    <source>
        <dbReference type="ARBA" id="ARBA00022679"/>
    </source>
</evidence>
<dbReference type="Proteomes" id="UP000024635">
    <property type="component" value="Unassembled WGS sequence"/>
</dbReference>
<name>A0A016SFJ6_9BILA</name>
<dbReference type="GO" id="GO:0005524">
    <property type="term" value="F:ATP binding"/>
    <property type="evidence" value="ECO:0007669"/>
    <property type="project" value="UniProtKB-KW"/>
</dbReference>
<evidence type="ECO:0000256" key="4">
    <source>
        <dbReference type="ARBA" id="ARBA00022777"/>
    </source>
</evidence>
<keyword evidence="7" id="KW-1185">Reference proteome</keyword>
<evidence type="ECO:0000256" key="3">
    <source>
        <dbReference type="ARBA" id="ARBA00022741"/>
    </source>
</evidence>
<comment type="caution">
    <text evidence="6">The sequence shown here is derived from an EMBL/GenBank/DDBJ whole genome shotgun (WGS) entry which is preliminary data.</text>
</comment>
<keyword evidence="4" id="KW-0418">Kinase</keyword>
<accession>A0A016SFJ6</accession>
<dbReference type="PANTHER" id="PTHR24058">
    <property type="entry name" value="DUAL SPECIFICITY PROTEIN KINASE"/>
    <property type="match status" value="1"/>
</dbReference>
<organism evidence="6 7">
    <name type="scientific">Ancylostoma ceylanicum</name>
    <dbReference type="NCBI Taxonomy" id="53326"/>
    <lineage>
        <taxon>Eukaryota</taxon>
        <taxon>Metazoa</taxon>
        <taxon>Ecdysozoa</taxon>
        <taxon>Nematoda</taxon>
        <taxon>Chromadorea</taxon>
        <taxon>Rhabditida</taxon>
        <taxon>Rhabditina</taxon>
        <taxon>Rhabditomorpha</taxon>
        <taxon>Strongyloidea</taxon>
        <taxon>Ancylostomatidae</taxon>
        <taxon>Ancylostomatinae</taxon>
        <taxon>Ancylostoma</taxon>
    </lineage>
</organism>
<evidence type="ECO:0000256" key="1">
    <source>
        <dbReference type="ARBA" id="ARBA00022527"/>
    </source>
</evidence>
<dbReference type="Gene3D" id="3.30.200.20">
    <property type="entry name" value="Phosphorylase Kinase, domain 1"/>
    <property type="match status" value="1"/>
</dbReference>